<reference evidence="2 3" key="1">
    <citation type="submission" date="2019-05" db="EMBL/GenBank/DDBJ databases">
        <title>Another draft genome of Portunus trituberculatus and its Hox gene families provides insights of decapod evolution.</title>
        <authorList>
            <person name="Jeong J.-H."/>
            <person name="Song I."/>
            <person name="Kim S."/>
            <person name="Choi T."/>
            <person name="Kim D."/>
            <person name="Ryu S."/>
            <person name="Kim W."/>
        </authorList>
    </citation>
    <scope>NUCLEOTIDE SEQUENCE [LARGE SCALE GENOMIC DNA]</scope>
    <source>
        <tissue evidence="2">Muscle</tissue>
    </source>
</reference>
<evidence type="ECO:0000256" key="1">
    <source>
        <dbReference type="SAM" id="Phobius"/>
    </source>
</evidence>
<organism evidence="2 3">
    <name type="scientific">Portunus trituberculatus</name>
    <name type="common">Swimming crab</name>
    <name type="synonym">Neptunus trituberculatus</name>
    <dbReference type="NCBI Taxonomy" id="210409"/>
    <lineage>
        <taxon>Eukaryota</taxon>
        <taxon>Metazoa</taxon>
        <taxon>Ecdysozoa</taxon>
        <taxon>Arthropoda</taxon>
        <taxon>Crustacea</taxon>
        <taxon>Multicrustacea</taxon>
        <taxon>Malacostraca</taxon>
        <taxon>Eumalacostraca</taxon>
        <taxon>Eucarida</taxon>
        <taxon>Decapoda</taxon>
        <taxon>Pleocyemata</taxon>
        <taxon>Brachyura</taxon>
        <taxon>Eubrachyura</taxon>
        <taxon>Portunoidea</taxon>
        <taxon>Portunidae</taxon>
        <taxon>Portuninae</taxon>
        <taxon>Portunus</taxon>
    </lineage>
</organism>
<name>A0A5B7D9J9_PORTR</name>
<gene>
    <name evidence="2" type="ORF">E2C01_010702</name>
</gene>
<dbReference type="AlphaFoldDB" id="A0A5B7D9J9"/>
<comment type="caution">
    <text evidence="2">The sequence shown here is derived from an EMBL/GenBank/DDBJ whole genome shotgun (WGS) entry which is preliminary data.</text>
</comment>
<evidence type="ECO:0000313" key="3">
    <source>
        <dbReference type="Proteomes" id="UP000324222"/>
    </source>
</evidence>
<sequence length="97" mass="10643">MVVVVVVIVTAAVAMVMVPRLKSLSLNHHSFVATMKFVLMFLPGYSSIRCGPPRRSPPPPPPPGIYRMPLRTALSLWTITRVNGYLQPFSQGPATAR</sequence>
<evidence type="ECO:0000313" key="2">
    <source>
        <dbReference type="EMBL" id="MPC17835.1"/>
    </source>
</evidence>
<protein>
    <submittedName>
        <fullName evidence="2">Uncharacterized protein</fullName>
    </submittedName>
</protein>
<keyword evidence="1" id="KW-0472">Membrane</keyword>
<keyword evidence="3" id="KW-1185">Reference proteome</keyword>
<accession>A0A5B7D9J9</accession>
<proteinExistence type="predicted"/>
<feature type="transmembrane region" description="Helical" evidence="1">
    <location>
        <begin position="30"/>
        <end position="48"/>
    </location>
</feature>
<dbReference type="EMBL" id="VSRR010000625">
    <property type="protein sequence ID" value="MPC17835.1"/>
    <property type="molecule type" value="Genomic_DNA"/>
</dbReference>
<keyword evidence="1" id="KW-1133">Transmembrane helix</keyword>
<dbReference type="Proteomes" id="UP000324222">
    <property type="component" value="Unassembled WGS sequence"/>
</dbReference>
<keyword evidence="1" id="KW-0812">Transmembrane</keyword>